<sequence length="563" mass="64899">MKKCFLLLLLLTCFVGASQKKYPTDYFRSPLDIPIVLSGTFGELRSNHFHAGMDIKTQRRNGLKVYATADGYVSRIKVALWGYGKVIYVTHPNGYTTVYAHLSKFGDGIQEYIKNIQYKKKSYETGNIFPKEGELPVKKGQVIAYSGSTGGFVAPHLHYEIRDTKTEHIINPMLFGLRVQDSISPTVNKLMAYPIEPSARISGNNKKLILPLKRSGNTYTTNRISASGKIGFGVNTFDRLGKALNKNGVYSIEMKVNGKRHYYHDVETFSFAESKFINLLIDYPHFAKYKSRVQKTYREKANKLSIYENLINDGMLDIQEGLNYNIQIIIKDFDENTTEIKIPVIGKKSEVIFTKKPDTTAYKIVANKFQKFSKDGITIAFPKNTFYEDVYLDFEVTNGVAKIHRPNIPLDKRYTITFDSTRYDQKDLDHLYIANVNNKKYANYQNTRKKKNKVYTTTKTLGKYKLLTDKQKPRIYNPNFKNGSWMSNHNYLTIRISDAQSGIKTYDAFIDDEWVLMEYDLKRKKLSYDFRDKKLVGSKHIFKLVVSDNVGNTNTYTATFYRK</sequence>
<evidence type="ECO:0000256" key="1">
    <source>
        <dbReference type="SAM" id="SignalP"/>
    </source>
</evidence>
<evidence type="ECO:0000313" key="4">
    <source>
        <dbReference type="Proteomes" id="UP001597508"/>
    </source>
</evidence>
<proteinExistence type="predicted"/>
<feature type="signal peptide" evidence="1">
    <location>
        <begin position="1"/>
        <end position="17"/>
    </location>
</feature>
<protein>
    <submittedName>
        <fullName evidence="3">M23 family metallopeptidase</fullName>
        <ecNumber evidence="3">3.4.24.-</ecNumber>
    </submittedName>
</protein>
<feature type="domain" description="M23ase beta-sheet core" evidence="2">
    <location>
        <begin position="49"/>
        <end position="105"/>
    </location>
</feature>
<dbReference type="PANTHER" id="PTHR21666">
    <property type="entry name" value="PEPTIDASE-RELATED"/>
    <property type="match status" value="1"/>
</dbReference>
<keyword evidence="3" id="KW-0378">Hydrolase</keyword>
<dbReference type="SUPFAM" id="SSF51261">
    <property type="entry name" value="Duplicated hybrid motif"/>
    <property type="match status" value="1"/>
</dbReference>
<name>A0ABW5LSP3_9FLAO</name>
<dbReference type="InterPro" id="IPR011055">
    <property type="entry name" value="Dup_hybrid_motif"/>
</dbReference>
<dbReference type="Pfam" id="PF01551">
    <property type="entry name" value="Peptidase_M23"/>
    <property type="match status" value="1"/>
</dbReference>
<gene>
    <name evidence="3" type="ORF">ACFSRZ_10520</name>
</gene>
<evidence type="ECO:0000313" key="3">
    <source>
        <dbReference type="EMBL" id="MFD2567807.1"/>
    </source>
</evidence>
<dbReference type="EC" id="3.4.24.-" evidence="3"/>
<dbReference type="Proteomes" id="UP001597508">
    <property type="component" value="Unassembled WGS sequence"/>
</dbReference>
<dbReference type="CDD" id="cd12797">
    <property type="entry name" value="M23_peptidase"/>
    <property type="match status" value="1"/>
</dbReference>
<dbReference type="InterPro" id="IPR050570">
    <property type="entry name" value="Cell_wall_metabolism_enzyme"/>
</dbReference>
<dbReference type="PANTHER" id="PTHR21666:SF285">
    <property type="entry name" value="M23 FAMILY METALLOPEPTIDASE"/>
    <property type="match status" value="1"/>
</dbReference>
<reference evidence="4" key="1">
    <citation type="journal article" date="2019" name="Int. J. Syst. Evol. Microbiol.">
        <title>The Global Catalogue of Microorganisms (GCM) 10K type strain sequencing project: providing services to taxonomists for standard genome sequencing and annotation.</title>
        <authorList>
            <consortium name="The Broad Institute Genomics Platform"/>
            <consortium name="The Broad Institute Genome Sequencing Center for Infectious Disease"/>
            <person name="Wu L."/>
            <person name="Ma J."/>
        </authorList>
    </citation>
    <scope>NUCLEOTIDE SEQUENCE [LARGE SCALE GENOMIC DNA]</scope>
    <source>
        <strain evidence="4">KCTC 52127</strain>
    </source>
</reference>
<evidence type="ECO:0000259" key="2">
    <source>
        <dbReference type="Pfam" id="PF01551"/>
    </source>
</evidence>
<dbReference type="InterPro" id="IPR016047">
    <property type="entry name" value="M23ase_b-sheet_dom"/>
</dbReference>
<organism evidence="3 4">
    <name type="scientific">Pseudotenacibaculum haliotis</name>
    <dbReference type="NCBI Taxonomy" id="1862138"/>
    <lineage>
        <taxon>Bacteria</taxon>
        <taxon>Pseudomonadati</taxon>
        <taxon>Bacteroidota</taxon>
        <taxon>Flavobacteriia</taxon>
        <taxon>Flavobacteriales</taxon>
        <taxon>Flavobacteriaceae</taxon>
        <taxon>Pseudotenacibaculum</taxon>
    </lineage>
</organism>
<keyword evidence="4" id="KW-1185">Reference proteome</keyword>
<dbReference type="RefSeq" id="WP_379666513.1">
    <property type="nucleotide sequence ID" value="NZ_JBHULH010000004.1"/>
</dbReference>
<dbReference type="GO" id="GO:0016787">
    <property type="term" value="F:hydrolase activity"/>
    <property type="evidence" value="ECO:0007669"/>
    <property type="project" value="UniProtKB-KW"/>
</dbReference>
<accession>A0ABW5LSP3</accession>
<dbReference type="Gene3D" id="2.70.70.10">
    <property type="entry name" value="Glucose Permease (Domain IIA)"/>
    <property type="match status" value="1"/>
</dbReference>
<comment type="caution">
    <text evidence="3">The sequence shown here is derived from an EMBL/GenBank/DDBJ whole genome shotgun (WGS) entry which is preliminary data.</text>
</comment>
<dbReference type="EMBL" id="JBHULH010000004">
    <property type="protein sequence ID" value="MFD2567807.1"/>
    <property type="molecule type" value="Genomic_DNA"/>
</dbReference>
<keyword evidence="1" id="KW-0732">Signal</keyword>
<feature type="chain" id="PRO_5046480213" evidence="1">
    <location>
        <begin position="18"/>
        <end position="563"/>
    </location>
</feature>